<keyword evidence="5 8" id="KW-0012">Acyltransferase</keyword>
<comment type="catalytic activity">
    <reaction evidence="7 8">
        <text>N(6)-[(R)-dihydrolipoyl]-L-lysyl-[protein] + acetyl-CoA = N(6)-[(R)-S(8)-acetyldihydrolipoyl]-L-lysyl-[protein] + CoA</text>
        <dbReference type="Rhea" id="RHEA:17017"/>
        <dbReference type="Rhea" id="RHEA-COMP:10475"/>
        <dbReference type="Rhea" id="RHEA-COMP:10478"/>
        <dbReference type="ChEBI" id="CHEBI:57287"/>
        <dbReference type="ChEBI" id="CHEBI:57288"/>
        <dbReference type="ChEBI" id="CHEBI:83100"/>
        <dbReference type="ChEBI" id="CHEBI:83111"/>
        <dbReference type="EC" id="2.3.1.12"/>
    </reaction>
</comment>
<dbReference type="Pfam" id="PF02817">
    <property type="entry name" value="E3_binding"/>
    <property type="match status" value="1"/>
</dbReference>
<dbReference type="InterPro" id="IPR001078">
    <property type="entry name" value="2-oxoacid_DH_actylTfrase"/>
</dbReference>
<dbReference type="PANTHER" id="PTHR23151">
    <property type="entry name" value="DIHYDROLIPOAMIDE ACETYL/SUCCINYL-TRANSFERASE-RELATED"/>
    <property type="match status" value="1"/>
</dbReference>
<evidence type="ECO:0000256" key="1">
    <source>
        <dbReference type="ARBA" id="ARBA00007317"/>
    </source>
</evidence>
<dbReference type="EMBL" id="CCXQ01000032">
    <property type="protein sequence ID" value="CEG20582.1"/>
    <property type="molecule type" value="Genomic_DNA"/>
</dbReference>
<dbReference type="FunFam" id="2.40.50.100:FF:000010">
    <property type="entry name" value="Acetyltransferase component of pyruvate dehydrogenase complex"/>
    <property type="match status" value="1"/>
</dbReference>
<dbReference type="RefSeq" id="WP_060757649.1">
    <property type="nucleotide sequence ID" value="NZ_CCXQ01000032.1"/>
</dbReference>
<dbReference type="NCBIfam" id="TIGR01349">
    <property type="entry name" value="PDHac_trf_mito"/>
    <property type="match status" value="1"/>
</dbReference>
<comment type="similarity">
    <text evidence="1 8">Belongs to the 2-oxoacid dehydrogenase family.</text>
</comment>
<dbReference type="PROSITE" id="PS50968">
    <property type="entry name" value="BIOTINYL_LIPOYL"/>
    <property type="match status" value="1"/>
</dbReference>
<proteinExistence type="inferred from homology"/>
<evidence type="ECO:0000256" key="6">
    <source>
        <dbReference type="ARBA" id="ARBA00025211"/>
    </source>
</evidence>
<dbReference type="GO" id="GO:0045254">
    <property type="term" value="C:pyruvate dehydrogenase complex"/>
    <property type="evidence" value="ECO:0007669"/>
    <property type="project" value="UniProtKB-UniRule"/>
</dbReference>
<evidence type="ECO:0000313" key="11">
    <source>
        <dbReference type="EMBL" id="CEG20582.1"/>
    </source>
</evidence>
<dbReference type="InterPro" id="IPR011053">
    <property type="entry name" value="Single_hybrid_motif"/>
</dbReference>
<evidence type="ECO:0000313" key="12">
    <source>
        <dbReference type="Proteomes" id="UP000055047"/>
    </source>
</evidence>
<dbReference type="PANTHER" id="PTHR23151:SF90">
    <property type="entry name" value="DIHYDROLIPOYLLYSINE-RESIDUE ACETYLTRANSFERASE COMPONENT OF PYRUVATE DEHYDROGENASE COMPLEX, MITOCHONDRIAL-RELATED"/>
    <property type="match status" value="1"/>
</dbReference>
<evidence type="ECO:0000256" key="3">
    <source>
        <dbReference type="ARBA" id="ARBA00022679"/>
    </source>
</evidence>
<dbReference type="InterPro" id="IPR006257">
    <property type="entry name" value="LAT1"/>
</dbReference>
<keyword evidence="4 8" id="KW-0450">Lipoyl</keyword>
<name>A0A098EFK8_ANAPH</name>
<evidence type="ECO:0000259" key="10">
    <source>
        <dbReference type="PROSITE" id="PS51826"/>
    </source>
</evidence>
<sequence length="420" mass="44616">MPVKVLMPALSPTMKSGTIAKWHKNAGDAVKPGDIIADIETDKAVIEFEYADEPGVMYKILKEEGSKNVAVNQSIAVIKVDGDEEAALLEMVHSVEGASGSVSKEAASAALLATPAKVAGDMVAPSSANKASETAHITSGSDRVKASPLAKKLAAQLSVDISKITGSGPYGRVVKADVLGASVPTSDTTIQEGSRVVEVSTMRKVISERLAESKRNIPHFYLAIDCMVGELLEVRSRINSNAEALGTKITVNDLVIKATALAAREFPEVNALWAGDKIVYHQNVDIAFAVALDDGLLTPVIAGADKMTLSELSKTAKSLVARAKDRKLLPHEFQGGCLTISNLGMFCIKEFYAIINPPQSCIMAVGQSEKRPVVVDNCVVAADVMSVTLSVDHRVIDGALAAKFLNRFKFYIENPLAMLA</sequence>
<dbReference type="EC" id="2.3.1.12" evidence="8"/>
<dbReference type="PROSITE" id="PS51826">
    <property type="entry name" value="PSBD"/>
    <property type="match status" value="1"/>
</dbReference>
<dbReference type="AlphaFoldDB" id="A0A098EFK8"/>
<comment type="cofactor">
    <cofactor evidence="8">
        <name>(R)-lipoate</name>
        <dbReference type="ChEBI" id="CHEBI:83088"/>
    </cofactor>
    <text evidence="8">Binds 1 lipoyl cofactor covalently.</text>
</comment>
<dbReference type="InterPro" id="IPR045257">
    <property type="entry name" value="E2/Pdx1"/>
</dbReference>
<feature type="domain" description="Peripheral subunit-binding (PSBD)" evidence="10">
    <location>
        <begin position="145"/>
        <end position="182"/>
    </location>
</feature>
<dbReference type="InterPro" id="IPR000089">
    <property type="entry name" value="Biotin_lipoyl"/>
</dbReference>
<keyword evidence="3 8" id="KW-0808">Transferase</keyword>
<dbReference type="SUPFAM" id="SSF52777">
    <property type="entry name" value="CoA-dependent acyltransferases"/>
    <property type="match status" value="1"/>
</dbReference>
<dbReference type="InterPro" id="IPR036625">
    <property type="entry name" value="E3-bd_dom_sf"/>
</dbReference>
<dbReference type="Gene3D" id="4.10.320.10">
    <property type="entry name" value="E3-binding domain"/>
    <property type="match status" value="1"/>
</dbReference>
<accession>A0A098EFK8</accession>
<evidence type="ECO:0000259" key="9">
    <source>
        <dbReference type="PROSITE" id="PS50968"/>
    </source>
</evidence>
<dbReference type="Pfam" id="PF00198">
    <property type="entry name" value="2-oxoacid_dh"/>
    <property type="match status" value="1"/>
</dbReference>
<dbReference type="InterPro" id="IPR004167">
    <property type="entry name" value="PSBD"/>
</dbReference>
<evidence type="ECO:0000256" key="2">
    <source>
        <dbReference type="ARBA" id="ARBA00011484"/>
    </source>
</evidence>
<dbReference type="Gene3D" id="3.30.559.10">
    <property type="entry name" value="Chloramphenicol acetyltransferase-like domain"/>
    <property type="match status" value="1"/>
</dbReference>
<evidence type="ECO:0000256" key="8">
    <source>
        <dbReference type="RuleBase" id="RU361137"/>
    </source>
</evidence>
<dbReference type="SUPFAM" id="SSF47005">
    <property type="entry name" value="Peripheral subunit-binding domain of 2-oxo acid dehydrogenase complex"/>
    <property type="match status" value="1"/>
</dbReference>
<comment type="subunit">
    <text evidence="2">Forms a 24-polypeptide structural core with octahedral symmetry.</text>
</comment>
<feature type="domain" description="Lipoyl-binding" evidence="9">
    <location>
        <begin position="2"/>
        <end position="79"/>
    </location>
</feature>
<gene>
    <name evidence="11" type="primary">pdhC</name>
    <name evidence="11" type="ORF">ANAPHAGO_00933</name>
</gene>
<evidence type="ECO:0000256" key="4">
    <source>
        <dbReference type="ARBA" id="ARBA00022823"/>
    </source>
</evidence>
<dbReference type="Gene3D" id="2.40.50.100">
    <property type="match status" value="1"/>
</dbReference>
<evidence type="ECO:0000256" key="5">
    <source>
        <dbReference type="ARBA" id="ARBA00023315"/>
    </source>
</evidence>
<dbReference type="Pfam" id="PF00364">
    <property type="entry name" value="Biotin_lipoyl"/>
    <property type="match status" value="1"/>
</dbReference>
<dbReference type="CDD" id="cd06849">
    <property type="entry name" value="lipoyl_domain"/>
    <property type="match status" value="1"/>
</dbReference>
<dbReference type="InterPro" id="IPR023213">
    <property type="entry name" value="CAT-like_dom_sf"/>
</dbReference>
<evidence type="ECO:0000256" key="7">
    <source>
        <dbReference type="ARBA" id="ARBA00048370"/>
    </source>
</evidence>
<reference evidence="11 12" key="1">
    <citation type="submission" date="2014-09" db="EMBL/GenBank/DDBJ databases">
        <authorList>
            <person name="Loux Valentin"/>
            <person name="Dugat Thibaut"/>
        </authorList>
    </citation>
    <scope>NUCLEOTIDE SEQUENCE [LARGE SCALE GENOMIC DNA]</scope>
    <source>
        <strain evidence="11 12">BOV-10_179</strain>
    </source>
</reference>
<comment type="function">
    <text evidence="6">The pyruvate dehydrogenase complex catalyzes the overall conversion of pyruvate to acetyl-CoA and CO(2). It contains multiple copies of three enzymatic components: pyruvate dehydrogenase (E1), dihydrolipoamide acetyltransferase (E2) and lipoamide dehydrogenase (E3).</text>
</comment>
<dbReference type="GO" id="GO:0004742">
    <property type="term" value="F:dihydrolipoyllysine-residue acetyltransferase activity"/>
    <property type="evidence" value="ECO:0007669"/>
    <property type="project" value="UniProtKB-UniRule"/>
</dbReference>
<dbReference type="GO" id="GO:0006086">
    <property type="term" value="P:pyruvate decarboxylation to acetyl-CoA"/>
    <property type="evidence" value="ECO:0007669"/>
    <property type="project" value="InterPro"/>
</dbReference>
<dbReference type="Proteomes" id="UP000055047">
    <property type="component" value="Unassembled WGS sequence"/>
</dbReference>
<protein>
    <recommendedName>
        <fullName evidence="8">Acetyltransferase component of pyruvate dehydrogenase complex</fullName>
        <ecNumber evidence="8">2.3.1.12</ecNumber>
    </recommendedName>
</protein>
<organism evidence="11 12">
    <name type="scientific">Anaplasma phagocytophilum</name>
    <name type="common">Ehrlichia phagocytophila</name>
    <dbReference type="NCBI Taxonomy" id="948"/>
    <lineage>
        <taxon>Bacteria</taxon>
        <taxon>Pseudomonadati</taxon>
        <taxon>Pseudomonadota</taxon>
        <taxon>Alphaproteobacteria</taxon>
        <taxon>Rickettsiales</taxon>
        <taxon>Anaplasmataceae</taxon>
        <taxon>Anaplasma</taxon>
        <taxon>phagocytophilum group</taxon>
    </lineage>
</organism>
<dbReference type="SUPFAM" id="SSF51230">
    <property type="entry name" value="Single hybrid motif"/>
    <property type="match status" value="1"/>
</dbReference>